<dbReference type="Proteomes" id="UP000234462">
    <property type="component" value="Unassembled WGS sequence"/>
</dbReference>
<accession>A0A2H1L2A6</accession>
<dbReference type="EMBL" id="FXZM01000002">
    <property type="protein sequence ID" value="SMY11028.1"/>
    <property type="molecule type" value="Genomic_DNA"/>
</dbReference>
<dbReference type="GO" id="GO:0015628">
    <property type="term" value="P:protein secretion by the type II secretion system"/>
    <property type="evidence" value="ECO:0007669"/>
    <property type="project" value="TreeGrafter"/>
</dbReference>
<name>A0A2H1L2A6_9MICO</name>
<feature type="region of interest" description="Disordered" evidence="1">
    <location>
        <begin position="112"/>
        <end position="144"/>
    </location>
</feature>
<evidence type="ECO:0000256" key="2">
    <source>
        <dbReference type="SAM" id="Phobius"/>
    </source>
</evidence>
<dbReference type="Pfam" id="PF12836">
    <property type="entry name" value="HHH_3"/>
    <property type="match status" value="1"/>
</dbReference>
<dbReference type="PANTHER" id="PTHR21180">
    <property type="entry name" value="ENDONUCLEASE/EXONUCLEASE/PHOSPHATASE FAMILY DOMAIN-CONTAINING PROTEIN 1"/>
    <property type="match status" value="1"/>
</dbReference>
<sequence length="306" mass="29818">MRGRRRGGDSGRMSPSPAERFSSLLARSGERGWSPADDLGDGSGDVAGEPGDDAADLDDGTEEDGHAGPGARPGLSRTVLLCLLGAALTGVLVFVLAPSLLRGESPLAAQKHADTWEAAQADAEAAGDGGGSADGGERTTGGAAATPAAPVVVHVVGAVVTPGVVELSPGARVSDALAAVGGASGSADVDALNLARVLVDGEQIRVPEPGDETALGSGGGTEAGSAQSGPDPAGAGSGGTGDALVDLNSADLAALETLPGVGPVTAQSILDHRDAIGRFTTVDELLDVSGIGDATLSRIRDSVTVG</sequence>
<dbReference type="Gene3D" id="3.10.560.10">
    <property type="entry name" value="Outer membrane lipoprotein wza domain like"/>
    <property type="match status" value="1"/>
</dbReference>
<organism evidence="4 5">
    <name type="scientific">Brevibacterium jeotgali</name>
    <dbReference type="NCBI Taxonomy" id="1262550"/>
    <lineage>
        <taxon>Bacteria</taxon>
        <taxon>Bacillati</taxon>
        <taxon>Actinomycetota</taxon>
        <taxon>Actinomycetes</taxon>
        <taxon>Micrococcales</taxon>
        <taxon>Brevibacteriaceae</taxon>
        <taxon>Brevibacterium</taxon>
    </lineage>
</organism>
<dbReference type="InterPro" id="IPR010994">
    <property type="entry name" value="RuvA_2-like"/>
</dbReference>
<feature type="transmembrane region" description="Helical" evidence="2">
    <location>
        <begin position="79"/>
        <end position="101"/>
    </location>
</feature>
<feature type="domain" description="Helix-hairpin-helix DNA-binding motif class 1" evidence="3">
    <location>
        <begin position="253"/>
        <end position="272"/>
    </location>
</feature>
<dbReference type="GO" id="GO:0015627">
    <property type="term" value="C:type II protein secretion system complex"/>
    <property type="evidence" value="ECO:0007669"/>
    <property type="project" value="TreeGrafter"/>
</dbReference>
<feature type="domain" description="Helix-hairpin-helix DNA-binding motif class 1" evidence="3">
    <location>
        <begin position="283"/>
        <end position="302"/>
    </location>
</feature>
<dbReference type="GO" id="GO:0006281">
    <property type="term" value="P:DNA repair"/>
    <property type="evidence" value="ECO:0007669"/>
    <property type="project" value="InterPro"/>
</dbReference>
<keyword evidence="2" id="KW-1133">Transmembrane helix</keyword>
<evidence type="ECO:0000259" key="3">
    <source>
        <dbReference type="SMART" id="SM00278"/>
    </source>
</evidence>
<dbReference type="GO" id="GO:0003677">
    <property type="term" value="F:DNA binding"/>
    <property type="evidence" value="ECO:0007669"/>
    <property type="project" value="InterPro"/>
</dbReference>
<dbReference type="SMART" id="SM00278">
    <property type="entry name" value="HhH1"/>
    <property type="match status" value="2"/>
</dbReference>
<feature type="region of interest" description="Disordered" evidence="1">
    <location>
        <begin position="1"/>
        <end position="72"/>
    </location>
</feature>
<dbReference type="InterPro" id="IPR019554">
    <property type="entry name" value="Soluble_ligand-bd"/>
</dbReference>
<feature type="compositionally biased region" description="Low complexity" evidence="1">
    <location>
        <begin position="116"/>
        <end position="126"/>
    </location>
</feature>
<evidence type="ECO:0000313" key="4">
    <source>
        <dbReference type="EMBL" id="SMY11028.1"/>
    </source>
</evidence>
<feature type="compositionally biased region" description="Low complexity" evidence="1">
    <location>
        <begin position="223"/>
        <end position="234"/>
    </location>
</feature>
<dbReference type="InterPro" id="IPR003583">
    <property type="entry name" value="Hlx-hairpin-Hlx_DNA-bd_motif"/>
</dbReference>
<evidence type="ECO:0000256" key="1">
    <source>
        <dbReference type="SAM" id="MobiDB-lite"/>
    </source>
</evidence>
<feature type="compositionally biased region" description="Acidic residues" evidence="1">
    <location>
        <begin position="50"/>
        <end position="62"/>
    </location>
</feature>
<gene>
    <name evidence="4" type="ORF">BJEO58_00609</name>
</gene>
<keyword evidence="2" id="KW-0812">Transmembrane</keyword>
<reference evidence="5" key="1">
    <citation type="submission" date="2017-03" db="EMBL/GenBank/DDBJ databases">
        <authorList>
            <person name="Monnet C."/>
        </authorList>
    </citation>
    <scope>NUCLEOTIDE SEQUENCE [LARGE SCALE GENOMIC DNA]</scope>
    <source>
        <strain evidence="5">SJ5-8</strain>
    </source>
</reference>
<dbReference type="Pfam" id="PF10531">
    <property type="entry name" value="SLBB"/>
    <property type="match status" value="1"/>
</dbReference>
<dbReference type="PANTHER" id="PTHR21180:SF32">
    <property type="entry name" value="ENDONUCLEASE_EXONUCLEASE_PHOSPHATASE FAMILY DOMAIN-CONTAINING PROTEIN 1"/>
    <property type="match status" value="1"/>
</dbReference>
<dbReference type="InterPro" id="IPR051675">
    <property type="entry name" value="Endo/Exo/Phosphatase_dom_1"/>
</dbReference>
<keyword evidence="5" id="KW-1185">Reference proteome</keyword>
<protein>
    <submittedName>
        <fullName evidence="4">Competence protein ComEA</fullName>
    </submittedName>
</protein>
<proteinExistence type="predicted"/>
<dbReference type="Gene3D" id="1.10.150.320">
    <property type="entry name" value="Photosystem II 12 kDa extrinsic protein"/>
    <property type="match status" value="1"/>
</dbReference>
<keyword evidence="2" id="KW-0472">Membrane</keyword>
<evidence type="ECO:0000313" key="5">
    <source>
        <dbReference type="Proteomes" id="UP000234462"/>
    </source>
</evidence>
<dbReference type="SUPFAM" id="SSF47781">
    <property type="entry name" value="RuvA domain 2-like"/>
    <property type="match status" value="1"/>
</dbReference>
<feature type="region of interest" description="Disordered" evidence="1">
    <location>
        <begin position="203"/>
        <end position="242"/>
    </location>
</feature>
<dbReference type="AlphaFoldDB" id="A0A2H1L2A6"/>